<accession>A0A6J8C8T4</accession>
<dbReference type="Proteomes" id="UP000507470">
    <property type="component" value="Unassembled WGS sequence"/>
</dbReference>
<evidence type="ECO:0000256" key="1">
    <source>
        <dbReference type="SAM" id="MobiDB-lite"/>
    </source>
</evidence>
<feature type="compositionally biased region" description="Acidic residues" evidence="1">
    <location>
        <begin position="1430"/>
        <end position="1456"/>
    </location>
</feature>
<evidence type="ECO:0000313" key="3">
    <source>
        <dbReference type="Proteomes" id="UP000507470"/>
    </source>
</evidence>
<evidence type="ECO:0008006" key="4">
    <source>
        <dbReference type="Google" id="ProtNLM"/>
    </source>
</evidence>
<reference evidence="2 3" key="1">
    <citation type="submission" date="2020-06" db="EMBL/GenBank/DDBJ databases">
        <authorList>
            <person name="Li R."/>
            <person name="Bekaert M."/>
        </authorList>
    </citation>
    <scope>NUCLEOTIDE SEQUENCE [LARGE SCALE GENOMIC DNA]</scope>
    <source>
        <strain evidence="3">wild</strain>
    </source>
</reference>
<dbReference type="EMBL" id="CACVKT020004774">
    <property type="protein sequence ID" value="CAC5391484.1"/>
    <property type="molecule type" value="Genomic_DNA"/>
</dbReference>
<name>A0A6J8C8T4_MYTCO</name>
<protein>
    <recommendedName>
        <fullName evidence="4">Tesmin/TSO1-like CXC domain-containing protein</fullName>
    </recommendedName>
</protein>
<dbReference type="PANTHER" id="PTHR46704">
    <property type="entry name" value="CXC DOMAIN-CONTAINING PROTEIN-RELATED"/>
    <property type="match status" value="1"/>
</dbReference>
<sequence length="1456" mass="163722">MKGKWIDGPKGVYHKKSYQLYTMKRNIEFTLKPNTFSQKRKLESDSASKLAINVPAAKLPRNFDKSKCVICLKDKKSLKDRRRLEPFTKCLTDEAIETMKQASTQQESNPLLIKRLESGFDFFYHKSCFRILTSVLYKKNETQVEEEPDSFRPAFDVLVKEVQQNIIHGLQVSNLTDLCSLFRELLVIQGVHVLKYNPTRLKARLVNKFGDNLTFWRSGRQNSLLVFCSSVPTGHIVQTAIESSTLVQSNNTLNAAVGKEDIVTTIFYAAKAIHLLYNFLALLLADDSKHASISPSKLDISSEVLHRRIMSLAQDLIYSVSKGYTKTPKHVALAIYLKTQTGSSEIVKIINKFGHSVSYDQVEEIETSIAEQMIMNTEDDIFIPSIIRKGVFSSFCWDNNDLCEETLSGQGTTHCTNGIVIQTRPDWCENEDEANQPPLQRSKNRSLKILTEEQPVHFYSKPRVGPKTNFSKQTNNSFQSLSLVSRKKDFCFLLCRMSLLDNLFLLENVSQCIPAWTAFNIMTNHTNVPRANSIGYLQVIDASPTDLNTVTTVLQRSVSIADKLGQRDVVIVFDQAIYAKALEIIWQKPVEFERVVLRMGAFHTAYAFKAVIGKRFGDAGLGDLLLESGVIGSGSLTGVFEGKHYNLALRLHKIVFEAFERLRWEAFGSWLNSNDENEFLDSNFQASVLSILAQIRRNLTADNFKTLLMSPYVGKLFEAFSVYCNFTRATREGNWELHLACVEKMLPWFFAYDRQNYSRYMSVYLLHMQNLPNTHPDAHVYLSSGGFCVQRSSHGFSRSPVDQTIEQTLNRDTKTRGGIVGFSLNKGSVKRWLLNAHERASISSKCRDLAGMVNPETSAQKELGKTRMKRDETDVLKLVQTLQSLTNPFETSEQLSGLSSGTVASLEFLCDLLNAYEKGLLASENFITERLIQKSTDIFKPIKRQSLLTFSTKEIKGKQLMADKNNTLKADRNLFGRLLVIAQTRQLDMREVLQFELGPLPWSLSNVDGTPVKTNKSVLAGLLEKGVEQMQAIPEESMWIFDGMAVIQSITRIPSTFSDLAIVVLKTILLVSKRAHRIDFVTDQYPTISIKNLKRDRRSLGGQIITIISRPSQPCPRQWKKFLSVGRNKVALVEFFVSEWSKQSYKFTLEGIDLFVSHGSMCHKIYVENEIVKSVECTELLSKQEEADTKMFLHAKHAADNGYDSIVIKSSDTDVEVLACYFQNCVSSNIIILTGTSSKCRLLNVQSMCAKLGENVCRALPGFHAFTGCDSVSALSGKGKSNAFGVLTRSVEFSEGLSRLGETFKEIQNFLQCKKHSLSSTAPTKDAMLKHMKRANFQAKIWKSALEHNTVPSPNNHGWIVKNNLISINWLDQPPALDALLILISCSCKAGCANKRCSCVRQALSRTDGCKCSNACSNKDYQIVDIANDGNEDDGDDDDDDESVDAGDETDDDSMD</sequence>
<keyword evidence="3" id="KW-1185">Reference proteome</keyword>
<feature type="region of interest" description="Disordered" evidence="1">
    <location>
        <begin position="1427"/>
        <end position="1456"/>
    </location>
</feature>
<evidence type="ECO:0000313" key="2">
    <source>
        <dbReference type="EMBL" id="CAC5391484.1"/>
    </source>
</evidence>
<proteinExistence type="predicted"/>
<dbReference type="PANTHER" id="PTHR46704:SF9">
    <property type="entry name" value="BHLH DOMAIN-CONTAINING PROTEIN"/>
    <property type="match status" value="1"/>
</dbReference>
<dbReference type="OrthoDB" id="6150275at2759"/>
<organism evidence="2 3">
    <name type="scientific">Mytilus coruscus</name>
    <name type="common">Sea mussel</name>
    <dbReference type="NCBI Taxonomy" id="42192"/>
    <lineage>
        <taxon>Eukaryota</taxon>
        <taxon>Metazoa</taxon>
        <taxon>Spiralia</taxon>
        <taxon>Lophotrochozoa</taxon>
        <taxon>Mollusca</taxon>
        <taxon>Bivalvia</taxon>
        <taxon>Autobranchia</taxon>
        <taxon>Pteriomorphia</taxon>
        <taxon>Mytilida</taxon>
        <taxon>Mytiloidea</taxon>
        <taxon>Mytilidae</taxon>
        <taxon>Mytilinae</taxon>
        <taxon>Mytilus</taxon>
    </lineage>
</organism>
<gene>
    <name evidence="2" type="ORF">MCOR_26493</name>
</gene>